<dbReference type="VEuPathDB" id="FungiDB:H310_08094"/>
<name>A0A024U1D1_9STRA</name>
<sequence length="159" mass="18298">MKTATRVSKTKFMATFRGTSTQSATLSDCMRPTLSWSTRARGGRSHSSVPMAHFMTSARGWRSRRRRWIWTTDFALDWSEMSAWCWTRCWVKLKVRTSVSWLSASPNSVTITNTYRNALNVPHATLCWSKSMHEPPTDSTDAIELQNAVWWGFENRIDG</sequence>
<reference evidence="1" key="1">
    <citation type="submission" date="2013-12" db="EMBL/GenBank/DDBJ databases">
        <title>The Genome Sequence of Aphanomyces invadans NJM9701.</title>
        <authorList>
            <consortium name="The Broad Institute Genomics Platform"/>
            <person name="Russ C."/>
            <person name="Tyler B."/>
            <person name="van West P."/>
            <person name="Dieguez-Uribeondo J."/>
            <person name="Young S.K."/>
            <person name="Zeng Q."/>
            <person name="Gargeya S."/>
            <person name="Fitzgerald M."/>
            <person name="Abouelleil A."/>
            <person name="Alvarado L."/>
            <person name="Chapman S.B."/>
            <person name="Gainer-Dewar J."/>
            <person name="Goldberg J."/>
            <person name="Griggs A."/>
            <person name="Gujja S."/>
            <person name="Hansen M."/>
            <person name="Howarth C."/>
            <person name="Imamovic A."/>
            <person name="Ireland A."/>
            <person name="Larimer J."/>
            <person name="McCowan C."/>
            <person name="Murphy C."/>
            <person name="Pearson M."/>
            <person name="Poon T.W."/>
            <person name="Priest M."/>
            <person name="Roberts A."/>
            <person name="Saif S."/>
            <person name="Shea T."/>
            <person name="Sykes S."/>
            <person name="Wortman J."/>
            <person name="Nusbaum C."/>
            <person name="Birren B."/>
        </authorList>
    </citation>
    <scope>NUCLEOTIDE SEQUENCE [LARGE SCALE GENOMIC DNA]</scope>
    <source>
        <strain evidence="1">NJM9701</strain>
    </source>
</reference>
<dbReference type="GeneID" id="20085144"/>
<gene>
    <name evidence="1" type="ORF">H310_08094</name>
</gene>
<accession>A0A024U1D1</accession>
<evidence type="ECO:0000313" key="1">
    <source>
        <dbReference type="EMBL" id="ETV99387.1"/>
    </source>
</evidence>
<dbReference type="EMBL" id="KI913967">
    <property type="protein sequence ID" value="ETV99387.1"/>
    <property type="molecule type" value="Genomic_DNA"/>
</dbReference>
<proteinExistence type="predicted"/>
<dbReference type="AlphaFoldDB" id="A0A024U1D1"/>
<dbReference type="RefSeq" id="XP_008871943.1">
    <property type="nucleotide sequence ID" value="XM_008873721.1"/>
</dbReference>
<organism evidence="1">
    <name type="scientific">Aphanomyces invadans</name>
    <dbReference type="NCBI Taxonomy" id="157072"/>
    <lineage>
        <taxon>Eukaryota</taxon>
        <taxon>Sar</taxon>
        <taxon>Stramenopiles</taxon>
        <taxon>Oomycota</taxon>
        <taxon>Saprolegniomycetes</taxon>
        <taxon>Saprolegniales</taxon>
        <taxon>Verrucalvaceae</taxon>
        <taxon>Aphanomyces</taxon>
    </lineage>
</organism>
<protein>
    <submittedName>
        <fullName evidence="1">Uncharacterized protein</fullName>
    </submittedName>
</protein>